<dbReference type="Proteomes" id="UP000037751">
    <property type="component" value="Unassembled WGS sequence"/>
</dbReference>
<comment type="caution">
    <text evidence="2">The sequence shown here is derived from an EMBL/GenBank/DDBJ whole genome shotgun (WGS) entry which is preliminary data.</text>
</comment>
<reference evidence="2 3" key="1">
    <citation type="submission" date="2015-07" db="EMBL/GenBank/DDBJ databases">
        <title>Draft Genome Sequence of Malassezia furfur CBS1878 and Malassezia pachydermatis CBS1879.</title>
        <authorList>
            <person name="Triana S."/>
            <person name="Ohm R."/>
            <person name="Gonzalez A."/>
            <person name="DeCock H."/>
            <person name="Restrepo S."/>
            <person name="Celis A."/>
        </authorList>
    </citation>
    <scope>NUCLEOTIDE SEQUENCE [LARGE SCALE GENOMIC DNA]</scope>
    <source>
        <strain evidence="2 3">CBS 1879</strain>
    </source>
</reference>
<dbReference type="RefSeq" id="XP_017992767.1">
    <property type="nucleotide sequence ID" value="XM_018136845.1"/>
</dbReference>
<evidence type="ECO:0000313" key="2">
    <source>
        <dbReference type="EMBL" id="KOS15135.1"/>
    </source>
</evidence>
<dbReference type="AlphaFoldDB" id="A0A0M9VQ47"/>
<dbReference type="EMBL" id="LGAV01000002">
    <property type="protein sequence ID" value="KOS15135.1"/>
    <property type="molecule type" value="Genomic_DNA"/>
</dbReference>
<proteinExistence type="predicted"/>
<evidence type="ECO:0000313" key="3">
    <source>
        <dbReference type="Proteomes" id="UP000037751"/>
    </source>
</evidence>
<dbReference type="STRING" id="77020.A0A0M9VQ47"/>
<sequence>MLGTASSPAWADIEKDAASWNSLLTWAREQRGPQWDAGSGTWQVPRESALYYGRTQTMLAEEQAAHKRAKEQIQLSRKQLQQVKLAATQHRAATDRRAERLKERMASLTQSNLKALVPDIRIASPSFVAQERPAETQSVEEQQCEEADKRNAALVETTQALKQLALDALTTLHEADIRLKKILDVEAEASEPVTRSSFSRSQSRGVVGDLELHQVFPPLRPLVTEDTEDTHPARRFLTALSQALQVHVADLSQWAALRHVQHDQSWEVDAKRRRTDSTSV</sequence>
<gene>
    <name evidence="2" type="ORF">Malapachy_2353</name>
</gene>
<dbReference type="OrthoDB" id="5550090at2759"/>
<dbReference type="GeneID" id="28728720"/>
<keyword evidence="3" id="KW-1185">Reference proteome</keyword>
<dbReference type="VEuPathDB" id="FungiDB:Malapachy_2353"/>
<keyword evidence="1" id="KW-0175">Coiled coil</keyword>
<feature type="coiled-coil region" evidence="1">
    <location>
        <begin position="59"/>
        <end position="111"/>
    </location>
</feature>
<accession>A0A0M9VQ47</accession>
<organism evidence="2 3">
    <name type="scientific">Malassezia pachydermatis</name>
    <dbReference type="NCBI Taxonomy" id="77020"/>
    <lineage>
        <taxon>Eukaryota</taxon>
        <taxon>Fungi</taxon>
        <taxon>Dikarya</taxon>
        <taxon>Basidiomycota</taxon>
        <taxon>Ustilaginomycotina</taxon>
        <taxon>Malasseziomycetes</taxon>
        <taxon>Malasseziales</taxon>
        <taxon>Malasseziaceae</taxon>
        <taxon>Malassezia</taxon>
    </lineage>
</organism>
<protein>
    <submittedName>
        <fullName evidence="2">Uncharacterized protein</fullName>
    </submittedName>
</protein>
<name>A0A0M9VQ47_9BASI</name>
<evidence type="ECO:0000256" key="1">
    <source>
        <dbReference type="SAM" id="Coils"/>
    </source>
</evidence>